<organism evidence="1 2">
    <name type="scientific">Neocallimastix californiae</name>
    <dbReference type="NCBI Taxonomy" id="1754190"/>
    <lineage>
        <taxon>Eukaryota</taxon>
        <taxon>Fungi</taxon>
        <taxon>Fungi incertae sedis</taxon>
        <taxon>Chytridiomycota</taxon>
        <taxon>Chytridiomycota incertae sedis</taxon>
        <taxon>Neocallimastigomycetes</taxon>
        <taxon>Neocallimastigales</taxon>
        <taxon>Neocallimastigaceae</taxon>
        <taxon>Neocallimastix</taxon>
    </lineage>
</organism>
<dbReference type="InterPro" id="IPR043159">
    <property type="entry name" value="Lectin_gal-bd_sf"/>
</dbReference>
<sequence>MILPDNENEETIESKYIAELPIITSKFCGVRVFVLPESIKGDKISCPVGYTIKIHDVFFGRRVGDKETCSISEYGNKFSDILFNITKENKCESQLVTDIKNLCENKHYCYIKPSTALYK</sequence>
<accession>A0A1Y2BZ58</accession>
<dbReference type="EMBL" id="MCOG01000129">
    <property type="protein sequence ID" value="ORY40063.1"/>
    <property type="molecule type" value="Genomic_DNA"/>
</dbReference>
<proteinExistence type="predicted"/>
<evidence type="ECO:0008006" key="3">
    <source>
        <dbReference type="Google" id="ProtNLM"/>
    </source>
</evidence>
<gene>
    <name evidence="1" type="ORF">LY90DRAFT_510522</name>
</gene>
<evidence type="ECO:0000313" key="2">
    <source>
        <dbReference type="Proteomes" id="UP000193920"/>
    </source>
</evidence>
<reference evidence="1 2" key="1">
    <citation type="submission" date="2016-08" db="EMBL/GenBank/DDBJ databases">
        <title>A Parts List for Fungal Cellulosomes Revealed by Comparative Genomics.</title>
        <authorList>
            <consortium name="DOE Joint Genome Institute"/>
            <person name="Haitjema C.H."/>
            <person name="Gilmore S.P."/>
            <person name="Henske J.K."/>
            <person name="Solomon K.V."/>
            <person name="De Groot R."/>
            <person name="Kuo A."/>
            <person name="Mondo S.J."/>
            <person name="Salamov A.A."/>
            <person name="Labutti K."/>
            <person name="Zhao Z."/>
            <person name="Chiniquy J."/>
            <person name="Barry K."/>
            <person name="Brewer H.M."/>
            <person name="Purvine S.O."/>
            <person name="Wright A.T."/>
            <person name="Boxma B."/>
            <person name="Van Alen T."/>
            <person name="Hackstein J.H."/>
            <person name="Baker S.E."/>
            <person name="Grigoriev I.V."/>
            <person name="O'Malley M.A."/>
        </authorList>
    </citation>
    <scope>NUCLEOTIDE SEQUENCE [LARGE SCALE GENOMIC DNA]</scope>
    <source>
        <strain evidence="1 2">G1</strain>
    </source>
</reference>
<keyword evidence="2" id="KW-1185">Reference proteome</keyword>
<dbReference type="STRING" id="1754190.A0A1Y2BZ58"/>
<protein>
    <recommendedName>
        <fullName evidence="3">SUEL-type lectin domain-containing protein</fullName>
    </recommendedName>
</protein>
<dbReference type="CDD" id="cd22823">
    <property type="entry name" value="Gal_Rha_Lectin"/>
    <property type="match status" value="1"/>
</dbReference>
<name>A0A1Y2BZ58_9FUNG</name>
<evidence type="ECO:0000313" key="1">
    <source>
        <dbReference type="EMBL" id="ORY40063.1"/>
    </source>
</evidence>
<comment type="caution">
    <text evidence="1">The sequence shown here is derived from an EMBL/GenBank/DDBJ whole genome shotgun (WGS) entry which is preliminary data.</text>
</comment>
<dbReference type="Proteomes" id="UP000193920">
    <property type="component" value="Unassembled WGS sequence"/>
</dbReference>
<dbReference type="Gene3D" id="2.60.120.740">
    <property type="match status" value="1"/>
</dbReference>
<dbReference type="AlphaFoldDB" id="A0A1Y2BZ58"/>